<feature type="region of interest" description="Disordered" evidence="1">
    <location>
        <begin position="79"/>
        <end position="100"/>
    </location>
</feature>
<dbReference type="AlphaFoldDB" id="A0A8J4RBQ2"/>
<protein>
    <submittedName>
        <fullName evidence="2">Uncharacterized protein</fullName>
    </submittedName>
</protein>
<feature type="region of interest" description="Disordered" evidence="1">
    <location>
        <begin position="1"/>
        <end position="50"/>
    </location>
</feature>
<evidence type="ECO:0000313" key="3">
    <source>
        <dbReference type="Proteomes" id="UP000737018"/>
    </source>
</evidence>
<comment type="caution">
    <text evidence="2">The sequence shown here is derived from an EMBL/GenBank/DDBJ whole genome shotgun (WGS) entry which is preliminary data.</text>
</comment>
<accession>A0A8J4RBQ2</accession>
<dbReference type="Proteomes" id="UP000737018">
    <property type="component" value="Unassembled WGS sequence"/>
</dbReference>
<name>A0A8J4RBQ2_9ROSI</name>
<dbReference type="EMBL" id="JRKL02000536">
    <property type="protein sequence ID" value="KAF3970416.1"/>
    <property type="molecule type" value="Genomic_DNA"/>
</dbReference>
<sequence length="100" mass="11687">MRWRQTLRELRLRKQKREGEKERSRERGAEKAGGNRVSPEEQSRRSLAFTKQQRLVRLPTARLSTPKTKAFQFSWSLAQPPEEERRTDDIGSITEIAPPA</sequence>
<feature type="compositionally biased region" description="Basic and acidic residues" evidence="1">
    <location>
        <begin position="1"/>
        <end position="30"/>
    </location>
</feature>
<gene>
    <name evidence="2" type="ORF">CMV_005892</name>
</gene>
<evidence type="ECO:0000313" key="2">
    <source>
        <dbReference type="EMBL" id="KAF3970416.1"/>
    </source>
</evidence>
<reference evidence="2" key="1">
    <citation type="submission" date="2020-03" db="EMBL/GenBank/DDBJ databases">
        <title>Castanea mollissima Vanexum genome sequencing.</title>
        <authorList>
            <person name="Staton M."/>
        </authorList>
    </citation>
    <scope>NUCLEOTIDE SEQUENCE</scope>
    <source>
        <tissue evidence="2">Leaf</tissue>
    </source>
</reference>
<proteinExistence type="predicted"/>
<keyword evidence="3" id="KW-1185">Reference proteome</keyword>
<evidence type="ECO:0000256" key="1">
    <source>
        <dbReference type="SAM" id="MobiDB-lite"/>
    </source>
</evidence>
<organism evidence="2 3">
    <name type="scientific">Castanea mollissima</name>
    <name type="common">Chinese chestnut</name>
    <dbReference type="NCBI Taxonomy" id="60419"/>
    <lineage>
        <taxon>Eukaryota</taxon>
        <taxon>Viridiplantae</taxon>
        <taxon>Streptophyta</taxon>
        <taxon>Embryophyta</taxon>
        <taxon>Tracheophyta</taxon>
        <taxon>Spermatophyta</taxon>
        <taxon>Magnoliopsida</taxon>
        <taxon>eudicotyledons</taxon>
        <taxon>Gunneridae</taxon>
        <taxon>Pentapetalae</taxon>
        <taxon>rosids</taxon>
        <taxon>fabids</taxon>
        <taxon>Fagales</taxon>
        <taxon>Fagaceae</taxon>
        <taxon>Castanea</taxon>
    </lineage>
</organism>